<name>A0ABV6Z387_UNCC1</name>
<dbReference type="Proteomes" id="UP001594351">
    <property type="component" value="Unassembled WGS sequence"/>
</dbReference>
<evidence type="ECO:0000313" key="1">
    <source>
        <dbReference type="EMBL" id="MFC1852909.1"/>
    </source>
</evidence>
<proteinExistence type="predicted"/>
<comment type="caution">
    <text evidence="1">The sequence shown here is derived from an EMBL/GenBank/DDBJ whole genome shotgun (WGS) entry which is preliminary data.</text>
</comment>
<keyword evidence="2" id="KW-1185">Reference proteome</keyword>
<gene>
    <name evidence="1" type="ORF">ACFL27_22140</name>
</gene>
<sequence>MPAAQLQFDLLHDASITDHDPVQEKLTELIEKSIDQLPQPYIRSPIVPAEIQYIYKQPNLYLFGDRMFHFDLPFPVLYTFFCNPDWGDTLMGGFFRIKKEDTDYFTIKWSAFRGTVEVSNPTEKTIQWHLKGKLLGLYTVESITILSFHRCFDSQTFIYGWNVGCFPMSQFAARAIEKIFFLLKYPAASTVEVVASKVEHLVEKIKQASPQGSRYNVSADQRQEILKVARKLRFPVEM</sequence>
<dbReference type="EMBL" id="JBHPBY010000387">
    <property type="protein sequence ID" value="MFC1852909.1"/>
    <property type="molecule type" value="Genomic_DNA"/>
</dbReference>
<evidence type="ECO:0000313" key="2">
    <source>
        <dbReference type="Proteomes" id="UP001594351"/>
    </source>
</evidence>
<accession>A0ABV6Z387</accession>
<protein>
    <submittedName>
        <fullName evidence="1">Uncharacterized protein</fullName>
    </submittedName>
</protein>
<organism evidence="1 2">
    <name type="scientific">candidate division CSSED10-310 bacterium</name>
    <dbReference type="NCBI Taxonomy" id="2855610"/>
    <lineage>
        <taxon>Bacteria</taxon>
        <taxon>Bacteria division CSSED10-310</taxon>
    </lineage>
</organism>
<reference evidence="1 2" key="1">
    <citation type="submission" date="2024-09" db="EMBL/GenBank/DDBJ databases">
        <title>Laminarin stimulates single cell rates of sulfate reduction while oxygen inhibits transcriptomic activity in coastal marine sediment.</title>
        <authorList>
            <person name="Lindsay M."/>
            <person name="Orcutt B."/>
            <person name="Emerson D."/>
            <person name="Stepanauskas R."/>
            <person name="D'Angelo T."/>
        </authorList>
    </citation>
    <scope>NUCLEOTIDE SEQUENCE [LARGE SCALE GENOMIC DNA]</scope>
    <source>
        <strain evidence="1">SAG AM-311-K15</strain>
    </source>
</reference>